<organism evidence="1 2">
    <name type="scientific">Cucumis melo var. makuwa</name>
    <name type="common">Oriental melon</name>
    <dbReference type="NCBI Taxonomy" id="1194695"/>
    <lineage>
        <taxon>Eukaryota</taxon>
        <taxon>Viridiplantae</taxon>
        <taxon>Streptophyta</taxon>
        <taxon>Embryophyta</taxon>
        <taxon>Tracheophyta</taxon>
        <taxon>Spermatophyta</taxon>
        <taxon>Magnoliopsida</taxon>
        <taxon>eudicotyledons</taxon>
        <taxon>Gunneridae</taxon>
        <taxon>Pentapetalae</taxon>
        <taxon>rosids</taxon>
        <taxon>fabids</taxon>
        <taxon>Cucurbitales</taxon>
        <taxon>Cucurbitaceae</taxon>
        <taxon>Benincaseae</taxon>
        <taxon>Cucumis</taxon>
    </lineage>
</organism>
<evidence type="ECO:0000313" key="1">
    <source>
        <dbReference type="EMBL" id="KAA0055548.1"/>
    </source>
</evidence>
<dbReference type="Proteomes" id="UP000321393">
    <property type="component" value="Unassembled WGS sequence"/>
</dbReference>
<protein>
    <submittedName>
        <fullName evidence="1">Uncharacterized protein</fullName>
    </submittedName>
</protein>
<sequence length="106" mass="11469">MHKNVGESEKIVGKGYADIFRGVGSHVGKSELGEAFLTRDQHGVGNASSDVVFLDVIDDVKINTSPDAIFGDEITSIGKSSPDVVFSDSYRSIGNDFFRRFCASYS</sequence>
<evidence type="ECO:0000313" key="2">
    <source>
        <dbReference type="Proteomes" id="UP000321393"/>
    </source>
</evidence>
<accession>A0A5A7UKH4</accession>
<dbReference type="AlphaFoldDB" id="A0A5A7UKH4"/>
<dbReference type="EMBL" id="SSTE01008485">
    <property type="protein sequence ID" value="KAA0055548.1"/>
    <property type="molecule type" value="Genomic_DNA"/>
</dbReference>
<gene>
    <name evidence="1" type="ORF">E6C27_scaffold222G00210</name>
</gene>
<comment type="caution">
    <text evidence="1">The sequence shown here is derived from an EMBL/GenBank/DDBJ whole genome shotgun (WGS) entry which is preliminary data.</text>
</comment>
<proteinExistence type="predicted"/>
<name>A0A5A7UKH4_CUCMM</name>
<reference evidence="1 2" key="1">
    <citation type="submission" date="2019-08" db="EMBL/GenBank/DDBJ databases">
        <title>Draft genome sequences of two oriental melons (Cucumis melo L. var makuwa).</title>
        <authorList>
            <person name="Kwon S.-Y."/>
        </authorList>
    </citation>
    <scope>NUCLEOTIDE SEQUENCE [LARGE SCALE GENOMIC DNA]</scope>
    <source>
        <strain evidence="2">cv. SW 3</strain>
        <tissue evidence="1">Leaf</tissue>
    </source>
</reference>